<evidence type="ECO:0000259" key="1">
    <source>
        <dbReference type="Pfam" id="PF20150"/>
    </source>
</evidence>
<dbReference type="Pfam" id="PF20150">
    <property type="entry name" value="2EXR"/>
    <property type="match status" value="1"/>
</dbReference>
<dbReference type="EMBL" id="JAULSY010000128">
    <property type="protein sequence ID" value="KAK0663520.1"/>
    <property type="molecule type" value="Genomic_DNA"/>
</dbReference>
<organism evidence="2 3">
    <name type="scientific">Cercophora samala</name>
    <dbReference type="NCBI Taxonomy" id="330535"/>
    <lineage>
        <taxon>Eukaryota</taxon>
        <taxon>Fungi</taxon>
        <taxon>Dikarya</taxon>
        <taxon>Ascomycota</taxon>
        <taxon>Pezizomycotina</taxon>
        <taxon>Sordariomycetes</taxon>
        <taxon>Sordariomycetidae</taxon>
        <taxon>Sordariales</taxon>
        <taxon>Lasiosphaeriaceae</taxon>
        <taxon>Cercophora</taxon>
    </lineage>
</organism>
<feature type="domain" description="2EXR" evidence="1">
    <location>
        <begin position="22"/>
        <end position="76"/>
    </location>
</feature>
<sequence length="390" mass="44221">MYCRDQDETESFENTKAIPQGYWKIHCQLPSTLFHVCHESRLAAMRIFYQVSFGYESPEMSCPTQVLPFNPTRDILTQSFEDLASWDGTFSLPPSSYQSSQPKICRHGLGRPGVPFSKNVPAPQQPDFLASDQLLRRHLSLDAIFSTFQAPTVPSPSPWPAGALFDPALIMHMHVNIHCTRMRATSIIPGRSGGHRTPEGTTLFTQQLVARQELPTPPGSWRTTTISLTFDEWPITDSVNDNDSRLCRPLVFRLISTAYIIESMANTRSDQPVLDFEDNLEVLQSMRNGIGGRTSKKRTKREEYWENVLWRQHVPRHPAVPQVRMSTVIARLILDTQHYPAWKFVQKGDDTQGLDLTKRAWGLCGINFGMGDATFAKSNITGWQVVDKTR</sequence>
<accession>A0AA39Z4E6</accession>
<reference evidence="2" key="1">
    <citation type="submission" date="2023-06" db="EMBL/GenBank/DDBJ databases">
        <title>Genome-scale phylogeny and comparative genomics of the fungal order Sordariales.</title>
        <authorList>
            <consortium name="Lawrence Berkeley National Laboratory"/>
            <person name="Hensen N."/>
            <person name="Bonometti L."/>
            <person name="Westerberg I."/>
            <person name="Brannstrom I.O."/>
            <person name="Guillou S."/>
            <person name="Cros-Aarteil S."/>
            <person name="Calhoun S."/>
            <person name="Haridas S."/>
            <person name="Kuo A."/>
            <person name="Mondo S."/>
            <person name="Pangilinan J."/>
            <person name="Riley R."/>
            <person name="Labutti K."/>
            <person name="Andreopoulos B."/>
            <person name="Lipzen A."/>
            <person name="Chen C."/>
            <person name="Yanf M."/>
            <person name="Daum C."/>
            <person name="Ng V."/>
            <person name="Clum A."/>
            <person name="Steindorff A."/>
            <person name="Ohm R."/>
            <person name="Martin F."/>
            <person name="Silar P."/>
            <person name="Natvig D."/>
            <person name="Lalanne C."/>
            <person name="Gautier V."/>
            <person name="Ament-Velasquez S.L."/>
            <person name="Kruys A."/>
            <person name="Hutchinson M.I."/>
            <person name="Powell A.J."/>
            <person name="Barry K."/>
            <person name="Miller A.N."/>
            <person name="Grigoriev I.V."/>
            <person name="Debuchy R."/>
            <person name="Gladieux P."/>
            <person name="Thoren M.H."/>
            <person name="Johannesson H."/>
        </authorList>
    </citation>
    <scope>NUCLEOTIDE SEQUENCE</scope>
    <source>
        <strain evidence="2">CBS 307.81</strain>
    </source>
</reference>
<keyword evidence="3" id="KW-1185">Reference proteome</keyword>
<comment type="caution">
    <text evidence="2">The sequence shown here is derived from an EMBL/GenBank/DDBJ whole genome shotgun (WGS) entry which is preliminary data.</text>
</comment>
<dbReference type="InterPro" id="IPR045518">
    <property type="entry name" value="2EXR"/>
</dbReference>
<protein>
    <recommendedName>
        <fullName evidence="1">2EXR domain-containing protein</fullName>
    </recommendedName>
</protein>
<evidence type="ECO:0000313" key="3">
    <source>
        <dbReference type="Proteomes" id="UP001174997"/>
    </source>
</evidence>
<dbReference type="AlphaFoldDB" id="A0AA39Z4E6"/>
<evidence type="ECO:0000313" key="2">
    <source>
        <dbReference type="EMBL" id="KAK0663520.1"/>
    </source>
</evidence>
<proteinExistence type="predicted"/>
<gene>
    <name evidence="2" type="ORF">QBC41DRAFT_329161</name>
</gene>
<name>A0AA39Z4E6_9PEZI</name>
<dbReference type="Proteomes" id="UP001174997">
    <property type="component" value="Unassembled WGS sequence"/>
</dbReference>